<feature type="domain" description="Response regulatory" evidence="9">
    <location>
        <begin position="6"/>
        <end position="120"/>
    </location>
</feature>
<evidence type="ECO:0000256" key="3">
    <source>
        <dbReference type="ARBA" id="ARBA00023012"/>
    </source>
</evidence>
<keyword evidence="12" id="KW-1185">Reference proteome</keyword>
<reference evidence="11 12" key="1">
    <citation type="submission" date="2019-06" db="EMBL/GenBank/DDBJ databases">
        <title>Cerasibacillus sp. nov., isolated from maize field.</title>
        <authorList>
            <person name="Lin S.-Y."/>
            <person name="Tsai C.-F."/>
            <person name="Young C.-C."/>
        </authorList>
    </citation>
    <scope>NUCLEOTIDE SEQUENCE [LARGE SCALE GENOMIC DNA]</scope>
    <source>
        <strain evidence="11 12">CC-CFT480</strain>
    </source>
</reference>
<dbReference type="Pfam" id="PF00486">
    <property type="entry name" value="Trans_reg_C"/>
    <property type="match status" value="1"/>
</dbReference>
<evidence type="ECO:0000256" key="8">
    <source>
        <dbReference type="PROSITE-ProRule" id="PRU01091"/>
    </source>
</evidence>
<dbReference type="GO" id="GO:0000156">
    <property type="term" value="F:phosphorelay response regulator activity"/>
    <property type="evidence" value="ECO:0007669"/>
    <property type="project" value="TreeGrafter"/>
</dbReference>
<feature type="modified residue" description="4-aspartylphosphate" evidence="7">
    <location>
        <position position="55"/>
    </location>
</feature>
<evidence type="ECO:0000259" key="9">
    <source>
        <dbReference type="PROSITE" id="PS50110"/>
    </source>
</evidence>
<evidence type="ECO:0000256" key="6">
    <source>
        <dbReference type="ARBA" id="ARBA00023163"/>
    </source>
</evidence>
<dbReference type="InterPro" id="IPR039420">
    <property type="entry name" value="WalR-like"/>
</dbReference>
<sequence>MKRPIKVLIIEDDSNIVELIQLYMDKIGFSSISASDGEEGLDLFFSESPDCILLDIMLPKMNGWEVCKTIRLEDKQVPIIMLTGKGETYDIINGLDIGADDYVVKPFDPNELTARVKTILRRTILSESDSDTLQFSNIVIHMKEYRILINNEEVLMAPKEMELFYYLAMNPNQVLTRQQLLDRVWGYEFNGDSRTVDVHIKRIRDKLAVHCADWSIATIRGVGYRFEVNSNA</sequence>
<dbReference type="RefSeq" id="WP_147667934.1">
    <property type="nucleotide sequence ID" value="NZ_VDUW01000006.1"/>
</dbReference>
<name>A0A5C8NRW5_9BACI</name>
<dbReference type="SMART" id="SM00862">
    <property type="entry name" value="Trans_reg_C"/>
    <property type="match status" value="1"/>
</dbReference>
<dbReference type="InterPro" id="IPR016032">
    <property type="entry name" value="Sig_transdc_resp-reg_C-effctor"/>
</dbReference>
<evidence type="ECO:0000256" key="5">
    <source>
        <dbReference type="ARBA" id="ARBA00023125"/>
    </source>
</evidence>
<keyword evidence="5 8" id="KW-0238">DNA-binding</keyword>
<dbReference type="Gene3D" id="3.40.50.2300">
    <property type="match status" value="1"/>
</dbReference>
<evidence type="ECO:0000259" key="10">
    <source>
        <dbReference type="PROSITE" id="PS51755"/>
    </source>
</evidence>
<feature type="domain" description="OmpR/PhoB-type" evidence="10">
    <location>
        <begin position="130"/>
        <end position="228"/>
    </location>
</feature>
<dbReference type="GO" id="GO:0006355">
    <property type="term" value="P:regulation of DNA-templated transcription"/>
    <property type="evidence" value="ECO:0007669"/>
    <property type="project" value="InterPro"/>
</dbReference>
<feature type="DNA-binding region" description="OmpR/PhoB-type" evidence="8">
    <location>
        <begin position="130"/>
        <end position="228"/>
    </location>
</feature>
<dbReference type="GO" id="GO:0032993">
    <property type="term" value="C:protein-DNA complex"/>
    <property type="evidence" value="ECO:0007669"/>
    <property type="project" value="TreeGrafter"/>
</dbReference>
<organism evidence="11 12">
    <name type="scientific">Cerasibacillus terrae</name>
    <dbReference type="NCBI Taxonomy" id="2498845"/>
    <lineage>
        <taxon>Bacteria</taxon>
        <taxon>Bacillati</taxon>
        <taxon>Bacillota</taxon>
        <taxon>Bacilli</taxon>
        <taxon>Bacillales</taxon>
        <taxon>Bacillaceae</taxon>
        <taxon>Cerasibacillus</taxon>
    </lineage>
</organism>
<gene>
    <name evidence="11" type="ORF">FHP05_10245</name>
</gene>
<dbReference type="SMART" id="SM00448">
    <property type="entry name" value="REC"/>
    <property type="match status" value="1"/>
</dbReference>
<keyword evidence="6" id="KW-0804">Transcription</keyword>
<accession>A0A5C8NRW5</accession>
<keyword evidence="2 7" id="KW-0597">Phosphoprotein</keyword>
<proteinExistence type="predicted"/>
<dbReference type="OrthoDB" id="9790442at2"/>
<dbReference type="InterPro" id="IPR036388">
    <property type="entry name" value="WH-like_DNA-bd_sf"/>
</dbReference>
<dbReference type="InterPro" id="IPR011006">
    <property type="entry name" value="CheY-like_superfamily"/>
</dbReference>
<evidence type="ECO:0000256" key="2">
    <source>
        <dbReference type="ARBA" id="ARBA00022553"/>
    </source>
</evidence>
<dbReference type="InterPro" id="IPR001867">
    <property type="entry name" value="OmpR/PhoB-type_DNA-bd"/>
</dbReference>
<dbReference type="PANTHER" id="PTHR48111:SF1">
    <property type="entry name" value="TWO-COMPONENT RESPONSE REGULATOR ORR33"/>
    <property type="match status" value="1"/>
</dbReference>
<comment type="subcellular location">
    <subcellularLocation>
        <location evidence="1">Cytoplasm</location>
    </subcellularLocation>
</comment>
<dbReference type="FunFam" id="3.40.50.2300:FF:000001">
    <property type="entry name" value="DNA-binding response regulator PhoB"/>
    <property type="match status" value="1"/>
</dbReference>
<dbReference type="AlphaFoldDB" id="A0A5C8NRW5"/>
<dbReference type="InterPro" id="IPR001789">
    <property type="entry name" value="Sig_transdc_resp-reg_receiver"/>
</dbReference>
<evidence type="ECO:0000313" key="12">
    <source>
        <dbReference type="Proteomes" id="UP000321574"/>
    </source>
</evidence>
<protein>
    <submittedName>
        <fullName evidence="11">Response regulator transcription factor</fullName>
    </submittedName>
</protein>
<dbReference type="EMBL" id="VDUW01000006">
    <property type="protein sequence ID" value="TXL64058.1"/>
    <property type="molecule type" value="Genomic_DNA"/>
</dbReference>
<keyword evidence="4" id="KW-0805">Transcription regulation</keyword>
<evidence type="ECO:0000256" key="4">
    <source>
        <dbReference type="ARBA" id="ARBA00023015"/>
    </source>
</evidence>
<dbReference type="Gene3D" id="6.10.250.690">
    <property type="match status" value="1"/>
</dbReference>
<evidence type="ECO:0000313" key="11">
    <source>
        <dbReference type="EMBL" id="TXL64058.1"/>
    </source>
</evidence>
<keyword evidence="3" id="KW-0902">Two-component regulatory system</keyword>
<dbReference type="Pfam" id="PF00072">
    <property type="entry name" value="Response_reg"/>
    <property type="match status" value="1"/>
</dbReference>
<dbReference type="CDD" id="cd00383">
    <property type="entry name" value="trans_reg_C"/>
    <property type="match status" value="1"/>
</dbReference>
<dbReference type="PROSITE" id="PS50110">
    <property type="entry name" value="RESPONSE_REGULATORY"/>
    <property type="match status" value="1"/>
</dbReference>
<dbReference type="Proteomes" id="UP000321574">
    <property type="component" value="Unassembled WGS sequence"/>
</dbReference>
<evidence type="ECO:0000256" key="1">
    <source>
        <dbReference type="ARBA" id="ARBA00004496"/>
    </source>
</evidence>
<dbReference type="SUPFAM" id="SSF52172">
    <property type="entry name" value="CheY-like"/>
    <property type="match status" value="1"/>
</dbReference>
<dbReference type="PROSITE" id="PS51755">
    <property type="entry name" value="OMPR_PHOB"/>
    <property type="match status" value="1"/>
</dbReference>
<dbReference type="CDD" id="cd17574">
    <property type="entry name" value="REC_OmpR"/>
    <property type="match status" value="1"/>
</dbReference>
<dbReference type="PANTHER" id="PTHR48111">
    <property type="entry name" value="REGULATOR OF RPOS"/>
    <property type="match status" value="1"/>
</dbReference>
<dbReference type="Gene3D" id="1.10.10.10">
    <property type="entry name" value="Winged helix-like DNA-binding domain superfamily/Winged helix DNA-binding domain"/>
    <property type="match status" value="1"/>
</dbReference>
<dbReference type="GO" id="GO:0005829">
    <property type="term" value="C:cytosol"/>
    <property type="evidence" value="ECO:0007669"/>
    <property type="project" value="TreeGrafter"/>
</dbReference>
<dbReference type="GO" id="GO:0000976">
    <property type="term" value="F:transcription cis-regulatory region binding"/>
    <property type="evidence" value="ECO:0007669"/>
    <property type="project" value="TreeGrafter"/>
</dbReference>
<evidence type="ECO:0000256" key="7">
    <source>
        <dbReference type="PROSITE-ProRule" id="PRU00169"/>
    </source>
</evidence>
<dbReference type="SUPFAM" id="SSF46894">
    <property type="entry name" value="C-terminal effector domain of the bipartite response regulators"/>
    <property type="match status" value="1"/>
</dbReference>
<dbReference type="FunFam" id="1.10.10.10:FF:000018">
    <property type="entry name" value="DNA-binding response regulator ResD"/>
    <property type="match status" value="1"/>
</dbReference>
<comment type="caution">
    <text evidence="11">The sequence shown here is derived from an EMBL/GenBank/DDBJ whole genome shotgun (WGS) entry which is preliminary data.</text>
</comment>